<accession>A0AAW1CGQ3</accession>
<sequence>MELRRYEVLEARRKLSNILLLSIEIGLNDEDIIKLKSVNNLIKRKNINEKKNYLKTFITISVATIIVVIAFSASNAILNKQRRHSTCFNNTPPPINQVT</sequence>
<dbReference type="EMBL" id="JAPXFL010000014">
    <property type="protein sequence ID" value="KAK9497584.1"/>
    <property type="molecule type" value="Genomic_DNA"/>
</dbReference>
<evidence type="ECO:0000313" key="3">
    <source>
        <dbReference type="Proteomes" id="UP001461498"/>
    </source>
</evidence>
<feature type="transmembrane region" description="Helical" evidence="1">
    <location>
        <begin position="53"/>
        <end position="73"/>
    </location>
</feature>
<evidence type="ECO:0000313" key="2">
    <source>
        <dbReference type="EMBL" id="KAK9497584.1"/>
    </source>
</evidence>
<dbReference type="Proteomes" id="UP001461498">
    <property type="component" value="Unassembled WGS sequence"/>
</dbReference>
<protein>
    <submittedName>
        <fullName evidence="2">Uncharacterized protein</fullName>
    </submittedName>
</protein>
<name>A0AAW1CGQ3_9HEMI</name>
<keyword evidence="1" id="KW-0472">Membrane</keyword>
<reference evidence="2 3" key="1">
    <citation type="submission" date="2022-12" db="EMBL/GenBank/DDBJ databases">
        <title>Chromosome-level genome assembly of true bugs.</title>
        <authorList>
            <person name="Ma L."/>
            <person name="Li H."/>
        </authorList>
    </citation>
    <scope>NUCLEOTIDE SEQUENCE [LARGE SCALE GENOMIC DNA]</scope>
    <source>
        <strain evidence="2">Lab_2022b</strain>
    </source>
</reference>
<comment type="caution">
    <text evidence="2">The sequence shown here is derived from an EMBL/GenBank/DDBJ whole genome shotgun (WGS) entry which is preliminary data.</text>
</comment>
<proteinExistence type="predicted"/>
<keyword evidence="3" id="KW-1185">Reference proteome</keyword>
<evidence type="ECO:0000256" key="1">
    <source>
        <dbReference type="SAM" id="Phobius"/>
    </source>
</evidence>
<gene>
    <name evidence="2" type="ORF">O3M35_004283</name>
</gene>
<keyword evidence="1" id="KW-1133">Transmembrane helix</keyword>
<organism evidence="2 3">
    <name type="scientific">Rhynocoris fuscipes</name>
    <dbReference type="NCBI Taxonomy" id="488301"/>
    <lineage>
        <taxon>Eukaryota</taxon>
        <taxon>Metazoa</taxon>
        <taxon>Ecdysozoa</taxon>
        <taxon>Arthropoda</taxon>
        <taxon>Hexapoda</taxon>
        <taxon>Insecta</taxon>
        <taxon>Pterygota</taxon>
        <taxon>Neoptera</taxon>
        <taxon>Paraneoptera</taxon>
        <taxon>Hemiptera</taxon>
        <taxon>Heteroptera</taxon>
        <taxon>Panheteroptera</taxon>
        <taxon>Cimicomorpha</taxon>
        <taxon>Reduviidae</taxon>
        <taxon>Harpactorinae</taxon>
        <taxon>Harpactorini</taxon>
        <taxon>Rhynocoris</taxon>
    </lineage>
</organism>
<keyword evidence="1" id="KW-0812">Transmembrane</keyword>
<dbReference type="AlphaFoldDB" id="A0AAW1CGQ3"/>